<sequence length="82" mass="9271">MLTLPITTTDQETGWRQPLKTFEEPSQGDNPISQFGEIVTRLRRIFWAIARRCQVALQSSKALLITETNLAHKGDDMLENAA</sequence>
<evidence type="ECO:0000313" key="2">
    <source>
        <dbReference type="EMBL" id="USR93027.1"/>
    </source>
</evidence>
<feature type="region of interest" description="Disordered" evidence="1">
    <location>
        <begin position="1"/>
        <end position="30"/>
    </location>
</feature>
<evidence type="ECO:0000313" key="3">
    <source>
        <dbReference type="Proteomes" id="UP001056708"/>
    </source>
</evidence>
<proteinExistence type="predicted"/>
<feature type="compositionally biased region" description="Polar residues" evidence="1">
    <location>
        <begin position="1"/>
        <end position="14"/>
    </location>
</feature>
<gene>
    <name evidence="2" type="ORF">NEA10_10030</name>
</gene>
<dbReference type="RefSeq" id="WP_252665201.1">
    <property type="nucleotide sequence ID" value="NZ_CP098611.1"/>
</dbReference>
<keyword evidence="3" id="KW-1185">Reference proteome</keyword>
<accession>A0ABY5AUV4</accession>
<evidence type="ECO:0008006" key="4">
    <source>
        <dbReference type="Google" id="ProtNLM"/>
    </source>
</evidence>
<organism evidence="2 3">
    <name type="scientific">Phormidium yuhuli AB48</name>
    <dbReference type="NCBI Taxonomy" id="2940671"/>
    <lineage>
        <taxon>Bacteria</taxon>
        <taxon>Bacillati</taxon>
        <taxon>Cyanobacteriota</taxon>
        <taxon>Cyanophyceae</taxon>
        <taxon>Oscillatoriophycideae</taxon>
        <taxon>Oscillatoriales</taxon>
        <taxon>Oscillatoriaceae</taxon>
        <taxon>Phormidium</taxon>
        <taxon>Phormidium yuhuli</taxon>
    </lineage>
</organism>
<name>A0ABY5AUV4_9CYAN</name>
<reference evidence="2" key="1">
    <citation type="submission" date="2022-06" db="EMBL/GenBank/DDBJ databases">
        <title>Genome sequence of Phormidium yuhuli AB48 isolated from an industrial photobioreactor environment.</title>
        <authorList>
            <person name="Qiu Y."/>
            <person name="Noonan A.J.C."/>
            <person name="Dofher K."/>
            <person name="Koch M."/>
            <person name="Kieft B."/>
            <person name="Lin X."/>
            <person name="Ziels R.M."/>
            <person name="Hallam S.J."/>
        </authorList>
    </citation>
    <scope>NUCLEOTIDE SEQUENCE</scope>
    <source>
        <strain evidence="2">AB48</strain>
    </source>
</reference>
<protein>
    <recommendedName>
        <fullName evidence="4">Transposase</fullName>
    </recommendedName>
</protein>
<dbReference type="Proteomes" id="UP001056708">
    <property type="component" value="Chromosome"/>
</dbReference>
<evidence type="ECO:0000256" key="1">
    <source>
        <dbReference type="SAM" id="MobiDB-lite"/>
    </source>
</evidence>
<dbReference type="EMBL" id="CP098611">
    <property type="protein sequence ID" value="USR93027.1"/>
    <property type="molecule type" value="Genomic_DNA"/>
</dbReference>